<dbReference type="PANTHER" id="PTHR47506">
    <property type="entry name" value="TRANSCRIPTIONAL REGULATORY PROTEIN"/>
    <property type="match status" value="1"/>
</dbReference>
<evidence type="ECO:0000313" key="7">
    <source>
        <dbReference type="Proteomes" id="UP000249590"/>
    </source>
</evidence>
<dbReference type="GO" id="GO:0003677">
    <property type="term" value="F:DNA binding"/>
    <property type="evidence" value="ECO:0007669"/>
    <property type="project" value="UniProtKB-UniRule"/>
</dbReference>
<sequence>MNTKKKRPPGRPRAFDPEDALAVGQRLFHARGFEAVGLATLTEQLGINPPSFYGAFGSKLAFFEKVLARYVATALPVDRILSPDRPPVEALSELLETAAQTYAADPKARGCLVLEGARGSETAENVRVARSVAQQARANIRQFVAATHPDEADAVTDYVTSIMSGLSASAREGMDAVRLVLIARTAASALERLLGSRTTVTPRSEEPESEARR</sequence>
<dbReference type="InterPro" id="IPR001647">
    <property type="entry name" value="HTH_TetR"/>
</dbReference>
<protein>
    <submittedName>
        <fullName evidence="6">TetR family transcriptional regulator</fullName>
    </submittedName>
</protein>
<dbReference type="Proteomes" id="UP000249590">
    <property type="component" value="Unassembled WGS sequence"/>
</dbReference>
<evidence type="ECO:0000256" key="3">
    <source>
        <dbReference type="ARBA" id="ARBA00023163"/>
    </source>
</evidence>
<dbReference type="InterPro" id="IPR009057">
    <property type="entry name" value="Homeodomain-like_sf"/>
</dbReference>
<dbReference type="SUPFAM" id="SSF46689">
    <property type="entry name" value="Homeodomain-like"/>
    <property type="match status" value="1"/>
</dbReference>
<dbReference type="Gene3D" id="1.10.357.10">
    <property type="entry name" value="Tetracycline Repressor, domain 2"/>
    <property type="match status" value="1"/>
</dbReference>
<keyword evidence="3" id="KW-0804">Transcription</keyword>
<dbReference type="EMBL" id="QHHQ01000011">
    <property type="protein sequence ID" value="RAH96707.1"/>
    <property type="molecule type" value="Genomic_DNA"/>
</dbReference>
<dbReference type="PROSITE" id="PS50977">
    <property type="entry name" value="HTH_TETR_2"/>
    <property type="match status" value="1"/>
</dbReference>
<feature type="DNA-binding region" description="H-T-H motif" evidence="4">
    <location>
        <begin position="37"/>
        <end position="56"/>
    </location>
</feature>
<dbReference type="SUPFAM" id="SSF48498">
    <property type="entry name" value="Tetracyclin repressor-like, C-terminal domain"/>
    <property type="match status" value="1"/>
</dbReference>
<evidence type="ECO:0000259" key="5">
    <source>
        <dbReference type="PROSITE" id="PS50977"/>
    </source>
</evidence>
<dbReference type="OrthoDB" id="9779746at2"/>
<gene>
    <name evidence="6" type="ORF">DLJ53_31075</name>
</gene>
<feature type="domain" description="HTH tetR-type" evidence="5">
    <location>
        <begin position="14"/>
        <end position="74"/>
    </location>
</feature>
<dbReference type="InterPro" id="IPR036271">
    <property type="entry name" value="Tet_transcr_reg_TetR-rel_C_sf"/>
</dbReference>
<dbReference type="PANTHER" id="PTHR47506:SF1">
    <property type="entry name" value="HTH-TYPE TRANSCRIPTIONAL REGULATOR YJDC"/>
    <property type="match status" value="1"/>
</dbReference>
<evidence type="ECO:0000256" key="1">
    <source>
        <dbReference type="ARBA" id="ARBA00023015"/>
    </source>
</evidence>
<name>A0A8B2NKX3_9HYPH</name>
<accession>A0A8B2NKX3</accession>
<evidence type="ECO:0000313" key="6">
    <source>
        <dbReference type="EMBL" id="RAH96707.1"/>
    </source>
</evidence>
<reference evidence="6 7" key="1">
    <citation type="submission" date="2018-05" db="EMBL/GenBank/DDBJ databases">
        <title>Acuticoccus sediminis sp. nov., isolated from deep-sea sediment of Indian Ocean.</title>
        <authorList>
            <person name="Liu X."/>
            <person name="Lai Q."/>
            <person name="Du Y."/>
            <person name="Sun F."/>
            <person name="Zhang X."/>
            <person name="Wang S."/>
            <person name="Shao Z."/>
        </authorList>
    </citation>
    <scope>NUCLEOTIDE SEQUENCE [LARGE SCALE GENOMIC DNA]</scope>
    <source>
        <strain evidence="6 7">PTG4-2</strain>
    </source>
</reference>
<proteinExistence type="predicted"/>
<evidence type="ECO:0000256" key="2">
    <source>
        <dbReference type="ARBA" id="ARBA00023125"/>
    </source>
</evidence>
<dbReference type="Gene3D" id="1.10.10.60">
    <property type="entry name" value="Homeodomain-like"/>
    <property type="match status" value="1"/>
</dbReference>
<evidence type="ECO:0000256" key="4">
    <source>
        <dbReference type="PROSITE-ProRule" id="PRU00335"/>
    </source>
</evidence>
<keyword evidence="1" id="KW-0805">Transcription regulation</keyword>
<comment type="caution">
    <text evidence="6">The sequence shown here is derived from an EMBL/GenBank/DDBJ whole genome shotgun (WGS) entry which is preliminary data.</text>
</comment>
<keyword evidence="2 4" id="KW-0238">DNA-binding</keyword>
<dbReference type="RefSeq" id="WP_111352230.1">
    <property type="nucleotide sequence ID" value="NZ_QHHQ01000011.1"/>
</dbReference>
<keyword evidence="7" id="KW-1185">Reference proteome</keyword>
<dbReference type="AlphaFoldDB" id="A0A8B2NKX3"/>
<organism evidence="6 7">
    <name type="scientific">Acuticoccus sediminis</name>
    <dbReference type="NCBI Taxonomy" id="2184697"/>
    <lineage>
        <taxon>Bacteria</taxon>
        <taxon>Pseudomonadati</taxon>
        <taxon>Pseudomonadota</taxon>
        <taxon>Alphaproteobacteria</taxon>
        <taxon>Hyphomicrobiales</taxon>
        <taxon>Amorphaceae</taxon>
        <taxon>Acuticoccus</taxon>
    </lineage>
</organism>
<dbReference type="Pfam" id="PF00440">
    <property type="entry name" value="TetR_N"/>
    <property type="match status" value="1"/>
</dbReference>